<organism evidence="2">
    <name type="scientific">termite gut metagenome</name>
    <dbReference type="NCBI Taxonomy" id="433724"/>
    <lineage>
        <taxon>unclassified sequences</taxon>
        <taxon>metagenomes</taxon>
        <taxon>organismal metagenomes</taxon>
    </lineage>
</organism>
<comment type="caution">
    <text evidence="2">The sequence shown here is derived from an EMBL/GenBank/DDBJ whole genome shotgun (WGS) entry which is preliminary data.</text>
</comment>
<accession>A0A5J4SAH1</accession>
<keyword evidence="1" id="KW-0472">Membrane</keyword>
<evidence type="ECO:0000313" key="2">
    <source>
        <dbReference type="EMBL" id="KAA6343119.1"/>
    </source>
</evidence>
<protein>
    <submittedName>
        <fullName evidence="2">Uncharacterized protein</fullName>
    </submittedName>
</protein>
<dbReference type="AlphaFoldDB" id="A0A5J4SAH1"/>
<reference evidence="2" key="1">
    <citation type="submission" date="2019-03" db="EMBL/GenBank/DDBJ databases">
        <title>Single cell metagenomics reveals metabolic interactions within the superorganism composed of flagellate Streblomastix strix and complex community of Bacteroidetes bacteria on its surface.</title>
        <authorList>
            <person name="Treitli S.C."/>
            <person name="Kolisko M."/>
            <person name="Husnik F."/>
            <person name="Keeling P."/>
            <person name="Hampl V."/>
        </authorList>
    </citation>
    <scope>NUCLEOTIDE SEQUENCE</scope>
    <source>
        <strain evidence="2">STM</strain>
    </source>
</reference>
<proteinExistence type="predicted"/>
<gene>
    <name evidence="2" type="ORF">EZS27_009185</name>
</gene>
<keyword evidence="1" id="KW-0812">Transmembrane</keyword>
<sequence length="112" mass="12397">MKTLLTVRQTFAYLLCARIKKNLTGAINSIKQGFKQPDKRKHFVVGFAISVLIGIFLPWLGVLTGCIAGAIKEWWDSKGHGTVDSMDFVFTCWGALFAFPIAWAIHLGIGLL</sequence>
<evidence type="ECO:0000256" key="1">
    <source>
        <dbReference type="SAM" id="Phobius"/>
    </source>
</evidence>
<name>A0A5J4SAH1_9ZZZZ</name>
<keyword evidence="1" id="KW-1133">Transmembrane helix</keyword>
<feature type="transmembrane region" description="Helical" evidence="1">
    <location>
        <begin position="43"/>
        <end position="68"/>
    </location>
</feature>
<dbReference type="EMBL" id="SNRY01000287">
    <property type="protein sequence ID" value="KAA6343119.1"/>
    <property type="molecule type" value="Genomic_DNA"/>
</dbReference>
<feature type="transmembrane region" description="Helical" evidence="1">
    <location>
        <begin position="88"/>
        <end position="109"/>
    </location>
</feature>